<evidence type="ECO:0000256" key="2">
    <source>
        <dbReference type="ARBA" id="ARBA00005262"/>
    </source>
</evidence>
<keyword evidence="6 7" id="KW-0472">Membrane</keyword>
<evidence type="ECO:0000313" key="8">
    <source>
        <dbReference type="EMBL" id="KEJ92051.1"/>
    </source>
</evidence>
<name>A0A073IRH2_9BACT</name>
<evidence type="ECO:0000256" key="5">
    <source>
        <dbReference type="ARBA" id="ARBA00022989"/>
    </source>
</evidence>
<keyword evidence="4 7" id="KW-0812">Transmembrane</keyword>
<dbReference type="GO" id="GO:0005886">
    <property type="term" value="C:plasma membrane"/>
    <property type="evidence" value="ECO:0007669"/>
    <property type="project" value="UniProtKB-SubCell"/>
</dbReference>
<dbReference type="EMBL" id="JMKI01000036">
    <property type="protein sequence ID" value="KEJ92051.1"/>
    <property type="molecule type" value="Genomic_DNA"/>
</dbReference>
<dbReference type="OrthoDB" id="9027281at2"/>
<dbReference type="InterPro" id="IPR003370">
    <property type="entry name" value="Chromate_transpt"/>
</dbReference>
<dbReference type="Pfam" id="PF02417">
    <property type="entry name" value="Chromate_transp"/>
    <property type="match status" value="1"/>
</dbReference>
<dbReference type="STRING" id="2754.EH55_06635"/>
<proteinExistence type="inferred from homology"/>
<feature type="transmembrane region" description="Helical" evidence="7">
    <location>
        <begin position="74"/>
        <end position="99"/>
    </location>
</feature>
<keyword evidence="3" id="KW-1003">Cell membrane</keyword>
<protein>
    <submittedName>
        <fullName evidence="8">Chromate transporter</fullName>
    </submittedName>
</protein>
<evidence type="ECO:0000256" key="6">
    <source>
        <dbReference type="ARBA" id="ARBA00023136"/>
    </source>
</evidence>
<accession>A0A073IRH2</accession>
<gene>
    <name evidence="8" type="ORF">EH55_06635</name>
</gene>
<evidence type="ECO:0000313" key="9">
    <source>
        <dbReference type="Proteomes" id="UP000027665"/>
    </source>
</evidence>
<dbReference type="GeneID" id="90983940"/>
<evidence type="ECO:0000256" key="1">
    <source>
        <dbReference type="ARBA" id="ARBA00004651"/>
    </source>
</evidence>
<comment type="similarity">
    <text evidence="2">Belongs to the chromate ion transporter (CHR) (TC 2.A.51) family.</text>
</comment>
<comment type="subcellular location">
    <subcellularLocation>
        <location evidence="1">Cell membrane</location>
        <topology evidence="1">Multi-pass membrane protein</topology>
    </subcellularLocation>
</comment>
<dbReference type="eggNOG" id="COG2059">
    <property type="taxonomic scope" value="Bacteria"/>
</dbReference>
<keyword evidence="5 7" id="KW-1133">Transmembrane helix</keyword>
<evidence type="ECO:0000256" key="7">
    <source>
        <dbReference type="SAM" id="Phobius"/>
    </source>
</evidence>
<evidence type="ECO:0000256" key="4">
    <source>
        <dbReference type="ARBA" id="ARBA00022692"/>
    </source>
</evidence>
<dbReference type="InterPro" id="IPR052518">
    <property type="entry name" value="CHR_Transporter"/>
</dbReference>
<reference evidence="8 9" key="1">
    <citation type="submission" date="2014-04" db="EMBL/GenBank/DDBJ databases">
        <title>Draft Genome Sequence of Synergistes jonesii.</title>
        <authorList>
            <person name="Coil D.A."/>
            <person name="Eisen J.A."/>
            <person name="Holland-Moritz H.E."/>
        </authorList>
    </citation>
    <scope>NUCLEOTIDE SEQUENCE [LARGE SCALE GENOMIC DNA]</scope>
    <source>
        <strain evidence="8 9">78-1</strain>
    </source>
</reference>
<evidence type="ECO:0000256" key="3">
    <source>
        <dbReference type="ARBA" id="ARBA00022475"/>
    </source>
</evidence>
<feature type="transmembrane region" description="Helical" evidence="7">
    <location>
        <begin position="163"/>
        <end position="180"/>
    </location>
</feature>
<comment type="caution">
    <text evidence="8">The sequence shown here is derived from an EMBL/GenBank/DDBJ whole genome shotgun (WGS) entry which is preliminary data.</text>
</comment>
<organism evidence="8 9">
    <name type="scientific">Synergistes jonesii</name>
    <dbReference type="NCBI Taxonomy" id="2754"/>
    <lineage>
        <taxon>Bacteria</taxon>
        <taxon>Thermotogati</taxon>
        <taxon>Synergistota</taxon>
        <taxon>Synergistia</taxon>
        <taxon>Synergistales</taxon>
        <taxon>Synergistaceae</taxon>
        <taxon>Synergistes</taxon>
    </lineage>
</organism>
<dbReference type="AlphaFoldDB" id="A0A073IRH2"/>
<dbReference type="RefSeq" id="WP_037976920.1">
    <property type="nucleotide sequence ID" value="NZ_JMKI01000036.1"/>
</dbReference>
<dbReference type="PATRIC" id="fig|2754.20.peg.2011"/>
<dbReference type="PANTHER" id="PTHR43663:SF1">
    <property type="entry name" value="CHROMATE TRANSPORTER"/>
    <property type="match status" value="1"/>
</dbReference>
<keyword evidence="9" id="KW-1185">Reference proteome</keyword>
<dbReference type="PANTHER" id="PTHR43663">
    <property type="entry name" value="CHROMATE TRANSPORT PROTEIN-RELATED"/>
    <property type="match status" value="1"/>
</dbReference>
<feature type="transmembrane region" description="Helical" evidence="7">
    <location>
        <begin position="111"/>
        <end position="131"/>
    </location>
</feature>
<feature type="transmembrane region" description="Helical" evidence="7">
    <location>
        <begin position="48"/>
        <end position="67"/>
    </location>
</feature>
<dbReference type="GO" id="GO:0015109">
    <property type="term" value="F:chromate transmembrane transporter activity"/>
    <property type="evidence" value="ECO:0007669"/>
    <property type="project" value="InterPro"/>
</dbReference>
<feature type="transmembrane region" description="Helical" evidence="7">
    <location>
        <begin position="138"/>
        <end position="157"/>
    </location>
</feature>
<dbReference type="Proteomes" id="UP000027665">
    <property type="component" value="Unassembled WGS sequence"/>
</dbReference>
<sequence>MKNLLRLYLIFLKIGSVTFGGGLAMYPVLRREFIEERGWITEEELTDYYAVGQCTPGVVAINVSTFIGDKRGGAAGGFAATFGFVTAPLFVIALLAASLRAFAEYPVVRDAFAGVRVCVCVLVANAVARLWRNSVTDVATFFIFALVFALCAASPLLPFSVSPAAVVAASALFGAAWRRCKRGGR</sequence>
<feature type="transmembrane region" description="Helical" evidence="7">
    <location>
        <begin position="7"/>
        <end position="28"/>
    </location>
</feature>